<gene>
    <name evidence="1" type="ORF">ACFPU1_15770</name>
</gene>
<dbReference type="EMBL" id="JBHSOZ010000010">
    <property type="protein sequence ID" value="MFC5714208.1"/>
    <property type="molecule type" value="Genomic_DNA"/>
</dbReference>
<comment type="caution">
    <text evidence="1">The sequence shown here is derived from an EMBL/GenBank/DDBJ whole genome shotgun (WGS) entry which is preliminary data.</text>
</comment>
<dbReference type="Proteomes" id="UP001596142">
    <property type="component" value="Unassembled WGS sequence"/>
</dbReference>
<reference evidence="2" key="1">
    <citation type="journal article" date="2019" name="Int. J. Syst. Evol. Microbiol.">
        <title>The Global Catalogue of Microorganisms (GCM) 10K type strain sequencing project: providing services to taxonomists for standard genome sequencing and annotation.</title>
        <authorList>
            <consortium name="The Broad Institute Genomics Platform"/>
            <consortium name="The Broad Institute Genome Sequencing Center for Infectious Disease"/>
            <person name="Wu L."/>
            <person name="Ma J."/>
        </authorList>
    </citation>
    <scope>NUCLEOTIDE SEQUENCE [LARGE SCALE GENOMIC DNA]</scope>
    <source>
        <strain evidence="2">CECT 7184</strain>
    </source>
</reference>
<protein>
    <submittedName>
        <fullName evidence="1">Stage VI sporulation protein F</fullName>
    </submittedName>
</protein>
<dbReference type="InterPro" id="IPR025942">
    <property type="entry name" value="SpoVIF"/>
</dbReference>
<keyword evidence="2" id="KW-1185">Reference proteome</keyword>
<organism evidence="1 2">
    <name type="scientific">Thalassorhabdus alkalitolerans</name>
    <dbReference type="NCBI Taxonomy" id="2282697"/>
    <lineage>
        <taxon>Bacteria</taxon>
        <taxon>Bacillati</taxon>
        <taxon>Bacillota</taxon>
        <taxon>Bacilli</taxon>
        <taxon>Bacillales</taxon>
        <taxon>Bacillaceae</taxon>
        <taxon>Thalassorhabdus</taxon>
    </lineage>
</organism>
<sequence length="85" mass="9655">MSGKDGFFDNIERKTNVKQEDLFKLAQSVEGANFQDESTVRRLIHDVARLAGVKVSKQKEDELVKAIVNNNIPMDFASISQLFRK</sequence>
<dbReference type="Pfam" id="PF14069">
    <property type="entry name" value="SpoVIF"/>
    <property type="match status" value="1"/>
</dbReference>
<dbReference type="RefSeq" id="WP_054635646.1">
    <property type="nucleotide sequence ID" value="NZ_JBHSOZ010000010.1"/>
</dbReference>
<name>A0ABW0YUD2_9BACI</name>
<evidence type="ECO:0000313" key="1">
    <source>
        <dbReference type="EMBL" id="MFC5714208.1"/>
    </source>
</evidence>
<accession>A0ABW0YUD2</accession>
<proteinExistence type="predicted"/>
<evidence type="ECO:0000313" key="2">
    <source>
        <dbReference type="Proteomes" id="UP001596142"/>
    </source>
</evidence>